<keyword evidence="5 10" id="KW-1133">Transmembrane helix</keyword>
<evidence type="ECO:0000256" key="1">
    <source>
        <dbReference type="ARBA" id="ARBA00004651"/>
    </source>
</evidence>
<sequence>MEINASKEGYFKAPYRWLLLNYEEDPAALDDVDILVDSDMVVVKKIFNNEYLFMEAYKISENSEVIYTKRLTWKRNKPQQNFSTENTSLSNENRVPNTQNTSTNADLLLSAENTSVTVLDGKKTVRKITVTKYGWMEDYRSSNVLSSRRYDLRGHVLTMTNVITDSNETRQHMNDRLKLHQDSITKMSYAVVSICFRMLNATEQLLFTHTWGYKDKHGQWQGIVDQLLKKEADLGTLTIFTQERMMVVDYIAMIGSTAVRFVFREPPLSYISNIFTLPFSGAVWLAIFICVLGCSIFLYIASKWEATMGMHPLQLDGSWADVLILIIGAVLQQGCTLEPRYGAGRCVTLILFVALTILYAAYSANIVVLLRAPSSSVRTLPDLLNSPLKLGASDFEYNRYFFKFTCCHILILFVALTILYAAYSANIVVLLRAPSSSVRTLPDLLNSPLKLGASDFEYNRYFFKFTCCHVLVLFVALTILYAAYSANIVVLLRAPSSSVRTLPYLLNSPLKLGASDFEYNRYFFKKLNDPIRKSIYEKKIAPKGKKPNYYSMKDGVERIRKGLFAFHMELNPGYRLIQETYQEDEKCDLVEIDYINEIDPWVPGQKRSPFKDLFKINFLKIRESGVQANVHQRLTVPRPRCSGHVSTFSSVGITDMYPAMLMTLYGMLLAPAVLLMEILYKRLMTIRQQKRGLIYAVDDHIPFRH</sequence>
<dbReference type="AlphaFoldDB" id="A0AAD8DRF3"/>
<dbReference type="GO" id="GO:0005886">
    <property type="term" value="C:plasma membrane"/>
    <property type="evidence" value="ECO:0007669"/>
    <property type="project" value="UniProtKB-SubCell"/>
</dbReference>
<keyword evidence="6 10" id="KW-0472">Membrane</keyword>
<dbReference type="Gene3D" id="1.10.287.70">
    <property type="match status" value="1"/>
</dbReference>
<feature type="transmembrane region" description="Helical" evidence="10">
    <location>
        <begin position="656"/>
        <end position="680"/>
    </location>
</feature>
<evidence type="ECO:0000313" key="12">
    <source>
        <dbReference type="EMBL" id="KAJ8717661.1"/>
    </source>
</evidence>
<keyword evidence="13" id="KW-1185">Reference proteome</keyword>
<proteinExistence type="inferred from homology"/>
<evidence type="ECO:0000256" key="5">
    <source>
        <dbReference type="ARBA" id="ARBA00022989"/>
    </source>
</evidence>
<feature type="transmembrane region" description="Helical" evidence="10">
    <location>
        <begin position="349"/>
        <end position="370"/>
    </location>
</feature>
<organism evidence="12 13">
    <name type="scientific">Mythimna separata</name>
    <name type="common">Oriental armyworm</name>
    <name type="synonym">Pseudaletia separata</name>
    <dbReference type="NCBI Taxonomy" id="271217"/>
    <lineage>
        <taxon>Eukaryota</taxon>
        <taxon>Metazoa</taxon>
        <taxon>Ecdysozoa</taxon>
        <taxon>Arthropoda</taxon>
        <taxon>Hexapoda</taxon>
        <taxon>Insecta</taxon>
        <taxon>Pterygota</taxon>
        <taxon>Neoptera</taxon>
        <taxon>Endopterygota</taxon>
        <taxon>Lepidoptera</taxon>
        <taxon>Glossata</taxon>
        <taxon>Ditrysia</taxon>
        <taxon>Noctuoidea</taxon>
        <taxon>Noctuidae</taxon>
        <taxon>Noctuinae</taxon>
        <taxon>Hadenini</taxon>
        <taxon>Mythimna</taxon>
    </lineage>
</organism>
<evidence type="ECO:0000256" key="8">
    <source>
        <dbReference type="ARBA" id="ARBA00023180"/>
    </source>
</evidence>
<feature type="transmembrane region" description="Helical" evidence="10">
    <location>
        <begin position="275"/>
        <end position="299"/>
    </location>
</feature>
<dbReference type="PANTHER" id="PTHR42643:SF33">
    <property type="entry name" value="GLUTAMATE RECEPTOR 2-LIKE PROTEIN"/>
    <property type="match status" value="1"/>
</dbReference>
<dbReference type="Pfam" id="PF00060">
    <property type="entry name" value="Lig_chan"/>
    <property type="match status" value="1"/>
</dbReference>
<evidence type="ECO:0000256" key="7">
    <source>
        <dbReference type="ARBA" id="ARBA00023170"/>
    </source>
</evidence>
<evidence type="ECO:0000259" key="11">
    <source>
        <dbReference type="Pfam" id="PF00060"/>
    </source>
</evidence>
<accession>A0AAD8DRF3</accession>
<protein>
    <recommendedName>
        <fullName evidence="11">Ionotropic glutamate receptor C-terminal domain-containing protein</fullName>
    </recommendedName>
</protein>
<comment type="subcellular location">
    <subcellularLocation>
        <location evidence="1">Cell membrane</location>
        <topology evidence="1">Multi-pass membrane protein</topology>
    </subcellularLocation>
</comment>
<evidence type="ECO:0000313" key="13">
    <source>
        <dbReference type="Proteomes" id="UP001231518"/>
    </source>
</evidence>
<feature type="transmembrane region" description="Helical" evidence="10">
    <location>
        <begin position="461"/>
        <end position="484"/>
    </location>
</feature>
<evidence type="ECO:0000256" key="4">
    <source>
        <dbReference type="ARBA" id="ARBA00022692"/>
    </source>
</evidence>
<evidence type="ECO:0000256" key="9">
    <source>
        <dbReference type="SAM" id="MobiDB-lite"/>
    </source>
</evidence>
<evidence type="ECO:0000256" key="10">
    <source>
        <dbReference type="SAM" id="Phobius"/>
    </source>
</evidence>
<keyword evidence="3" id="KW-1003">Cell membrane</keyword>
<comment type="similarity">
    <text evidence="2">Belongs to the glutamate-gated ion channel (TC 1.A.10.1) family.</text>
</comment>
<dbReference type="Proteomes" id="UP001231518">
    <property type="component" value="Chromosome 18"/>
</dbReference>
<comment type="caution">
    <text evidence="12">The sequence shown here is derived from an EMBL/GenBank/DDBJ whole genome shotgun (WGS) entry which is preliminary data.</text>
</comment>
<evidence type="ECO:0000256" key="6">
    <source>
        <dbReference type="ARBA" id="ARBA00023136"/>
    </source>
</evidence>
<feature type="transmembrane region" description="Helical" evidence="10">
    <location>
        <begin position="400"/>
        <end position="423"/>
    </location>
</feature>
<feature type="region of interest" description="Disordered" evidence="9">
    <location>
        <begin position="78"/>
        <end position="100"/>
    </location>
</feature>
<keyword evidence="8" id="KW-0325">Glycoprotein</keyword>
<name>A0AAD8DRF3_MYTSE</name>
<dbReference type="GO" id="GO:0015276">
    <property type="term" value="F:ligand-gated monoatomic ion channel activity"/>
    <property type="evidence" value="ECO:0007669"/>
    <property type="project" value="InterPro"/>
</dbReference>
<dbReference type="GO" id="GO:0050906">
    <property type="term" value="P:detection of stimulus involved in sensory perception"/>
    <property type="evidence" value="ECO:0007669"/>
    <property type="project" value="UniProtKB-ARBA"/>
</dbReference>
<dbReference type="EMBL" id="JARGEI010000016">
    <property type="protein sequence ID" value="KAJ8717661.1"/>
    <property type="molecule type" value="Genomic_DNA"/>
</dbReference>
<dbReference type="PANTHER" id="PTHR42643">
    <property type="entry name" value="IONOTROPIC RECEPTOR 20A-RELATED"/>
    <property type="match status" value="1"/>
</dbReference>
<dbReference type="Gene3D" id="3.40.190.10">
    <property type="entry name" value="Periplasmic binding protein-like II"/>
    <property type="match status" value="2"/>
</dbReference>
<reference evidence="12" key="1">
    <citation type="submission" date="2023-03" db="EMBL/GenBank/DDBJ databases">
        <title>Chromosome-level genomes of two armyworms, Mythimna separata and Mythimna loreyi, provide insights into the biosynthesis and reception of sex pheromones.</title>
        <authorList>
            <person name="Zhao H."/>
        </authorList>
    </citation>
    <scope>NUCLEOTIDE SEQUENCE</scope>
    <source>
        <strain evidence="12">BeijingLab</strain>
        <tissue evidence="12">Pupa</tissue>
    </source>
</reference>
<dbReference type="InterPro" id="IPR001320">
    <property type="entry name" value="Iontro_rcpt_C"/>
</dbReference>
<evidence type="ECO:0000256" key="3">
    <source>
        <dbReference type="ARBA" id="ARBA00022475"/>
    </source>
</evidence>
<feature type="domain" description="Ionotropic glutamate receptor C-terminal" evidence="11">
    <location>
        <begin position="282"/>
        <end position="384"/>
    </location>
</feature>
<gene>
    <name evidence="12" type="ORF">PYW07_005591</name>
</gene>
<dbReference type="InterPro" id="IPR052192">
    <property type="entry name" value="Insect_Ionotropic_Sensory_Rcpt"/>
</dbReference>
<evidence type="ECO:0000256" key="2">
    <source>
        <dbReference type="ARBA" id="ARBA00008685"/>
    </source>
</evidence>
<keyword evidence="4 10" id="KW-0812">Transmembrane</keyword>
<dbReference type="SUPFAM" id="SSF53850">
    <property type="entry name" value="Periplasmic binding protein-like II"/>
    <property type="match status" value="1"/>
</dbReference>
<keyword evidence="7" id="KW-0675">Receptor</keyword>